<dbReference type="InterPro" id="IPR013783">
    <property type="entry name" value="Ig-like_fold"/>
</dbReference>
<dbReference type="InterPro" id="IPR050199">
    <property type="entry name" value="IgHV"/>
</dbReference>
<dbReference type="Proteomes" id="UP000694402">
    <property type="component" value="Unassembled WGS sequence"/>
</dbReference>
<name>A0AAZ3RJB8_ONCTS</name>
<evidence type="ECO:0000313" key="2">
    <source>
        <dbReference type="Proteomes" id="UP000694402"/>
    </source>
</evidence>
<reference evidence="1" key="2">
    <citation type="submission" date="2025-08" db="UniProtKB">
        <authorList>
            <consortium name="Ensembl"/>
        </authorList>
    </citation>
    <scope>IDENTIFICATION</scope>
</reference>
<evidence type="ECO:0000313" key="1">
    <source>
        <dbReference type="Ensembl" id="ENSOTSP00005141113.1"/>
    </source>
</evidence>
<evidence type="ECO:0008006" key="3">
    <source>
        <dbReference type="Google" id="ProtNLM"/>
    </source>
</evidence>
<dbReference type="PANTHER" id="PTHR23266">
    <property type="entry name" value="IMMUNOGLOBULIN HEAVY CHAIN"/>
    <property type="match status" value="1"/>
</dbReference>
<reference evidence="2" key="1">
    <citation type="journal article" date="2018" name="PLoS ONE">
        <title>Chinook salmon (Oncorhynchus tshawytscha) genome and transcriptome.</title>
        <authorList>
            <person name="Christensen K.A."/>
            <person name="Leong J.S."/>
            <person name="Sakhrani D."/>
            <person name="Biagi C.A."/>
            <person name="Minkley D.R."/>
            <person name="Withler R.E."/>
            <person name="Rondeau E.B."/>
            <person name="Koop B.F."/>
            <person name="Devlin R.H."/>
        </authorList>
    </citation>
    <scope>NUCLEOTIDE SEQUENCE [LARGE SCALE GENOMIC DNA]</scope>
</reference>
<sequence length="186" mass="21147">MYHCESAVTHLKTHNSDVLKVWENMSNYDLKKSLSDVKPCIGLVTVADHWTLKQREHISGGVWSESGGHSLQSSPEKAWRTSQPLLFKWSNYGIHSLQSAPEKARTNSQPLQQRYTFTRYGMNCIHQPTGKPLEWMGWINTNTGAAGYTKSLEGRIELIKDNSVSMTRLKLSGLKSEDSAVYYWVQ</sequence>
<accession>A0AAZ3RJB8</accession>
<dbReference type="Gene3D" id="2.60.40.10">
    <property type="entry name" value="Immunoglobulins"/>
    <property type="match status" value="1"/>
</dbReference>
<keyword evidence="2" id="KW-1185">Reference proteome</keyword>
<protein>
    <recommendedName>
        <fullName evidence="3">Immunoglobulin V-set domain-containing protein</fullName>
    </recommendedName>
</protein>
<dbReference type="Ensembl" id="ENSOTST00005167451.1">
    <property type="protein sequence ID" value="ENSOTSP00005141113.1"/>
    <property type="gene ID" value="ENSOTSG00005078035.1"/>
</dbReference>
<proteinExistence type="predicted"/>
<dbReference type="InterPro" id="IPR036179">
    <property type="entry name" value="Ig-like_dom_sf"/>
</dbReference>
<dbReference type="AlphaFoldDB" id="A0AAZ3RJB8"/>
<organism evidence="1 2">
    <name type="scientific">Oncorhynchus tshawytscha</name>
    <name type="common">Chinook salmon</name>
    <name type="synonym">Salmo tshawytscha</name>
    <dbReference type="NCBI Taxonomy" id="74940"/>
    <lineage>
        <taxon>Eukaryota</taxon>
        <taxon>Metazoa</taxon>
        <taxon>Chordata</taxon>
        <taxon>Craniata</taxon>
        <taxon>Vertebrata</taxon>
        <taxon>Euteleostomi</taxon>
        <taxon>Actinopterygii</taxon>
        <taxon>Neopterygii</taxon>
        <taxon>Teleostei</taxon>
        <taxon>Protacanthopterygii</taxon>
        <taxon>Salmoniformes</taxon>
        <taxon>Salmonidae</taxon>
        <taxon>Salmoninae</taxon>
        <taxon>Oncorhynchus</taxon>
    </lineage>
</organism>
<dbReference type="SUPFAM" id="SSF48726">
    <property type="entry name" value="Immunoglobulin"/>
    <property type="match status" value="1"/>
</dbReference>
<reference evidence="1" key="3">
    <citation type="submission" date="2025-09" db="UniProtKB">
        <authorList>
            <consortium name="Ensembl"/>
        </authorList>
    </citation>
    <scope>IDENTIFICATION</scope>
</reference>